<dbReference type="AlphaFoldDB" id="A0A0C3EZC2"/>
<gene>
    <name evidence="2" type="ORF">PILCRDRAFT_605212</name>
</gene>
<name>A0A0C3EZC2_PILCF</name>
<accession>A0A0C3EZC2</accession>
<feature type="compositionally biased region" description="Low complexity" evidence="1">
    <location>
        <begin position="249"/>
        <end position="261"/>
    </location>
</feature>
<sequence>MSLRGESRSSTGIGFRRSRSVAGEDKNINWPSSSHAHTSDMESPPPRTPIINTYAFDSAYYERPASLSYAATPPLDSPTRSVFPPLALPQFCSQRPRRCPQEERWRSITCEPGTPPLDMSARTDTSSLDESISISNEPFFNPTTPLLRHGQPKIHTQTPRSGDRILQGLGIEGLFESDAKPFEGMGLLSRRLGGLETDEEDETSEDCAENYEDDSRLSKTFLREALVTFCHDNAPHQANVDVFSTNSGPAVTSTPVSSSPAKQSPKSVRDRLEPVGMPAKETCK</sequence>
<proteinExistence type="predicted"/>
<feature type="region of interest" description="Disordered" evidence="1">
    <location>
        <begin position="1"/>
        <end position="49"/>
    </location>
</feature>
<dbReference type="EMBL" id="KN833020">
    <property type="protein sequence ID" value="KIM77895.1"/>
    <property type="molecule type" value="Genomic_DNA"/>
</dbReference>
<evidence type="ECO:0000256" key="1">
    <source>
        <dbReference type="SAM" id="MobiDB-lite"/>
    </source>
</evidence>
<dbReference type="HOGENOM" id="CLU_980445_0_0_1"/>
<organism evidence="2 3">
    <name type="scientific">Piloderma croceum (strain F 1598)</name>
    <dbReference type="NCBI Taxonomy" id="765440"/>
    <lineage>
        <taxon>Eukaryota</taxon>
        <taxon>Fungi</taxon>
        <taxon>Dikarya</taxon>
        <taxon>Basidiomycota</taxon>
        <taxon>Agaricomycotina</taxon>
        <taxon>Agaricomycetes</taxon>
        <taxon>Agaricomycetidae</taxon>
        <taxon>Atheliales</taxon>
        <taxon>Atheliaceae</taxon>
        <taxon>Piloderma</taxon>
    </lineage>
</organism>
<reference evidence="3" key="2">
    <citation type="submission" date="2015-01" db="EMBL/GenBank/DDBJ databases">
        <title>Evolutionary Origins and Diversification of the Mycorrhizal Mutualists.</title>
        <authorList>
            <consortium name="DOE Joint Genome Institute"/>
            <consortium name="Mycorrhizal Genomics Consortium"/>
            <person name="Kohler A."/>
            <person name="Kuo A."/>
            <person name="Nagy L.G."/>
            <person name="Floudas D."/>
            <person name="Copeland A."/>
            <person name="Barry K.W."/>
            <person name="Cichocki N."/>
            <person name="Veneault-Fourrey C."/>
            <person name="LaButti K."/>
            <person name="Lindquist E.A."/>
            <person name="Lipzen A."/>
            <person name="Lundell T."/>
            <person name="Morin E."/>
            <person name="Murat C."/>
            <person name="Riley R."/>
            <person name="Ohm R."/>
            <person name="Sun H."/>
            <person name="Tunlid A."/>
            <person name="Henrissat B."/>
            <person name="Grigoriev I.V."/>
            <person name="Hibbett D.S."/>
            <person name="Martin F."/>
        </authorList>
    </citation>
    <scope>NUCLEOTIDE SEQUENCE [LARGE SCALE GENOMIC DNA]</scope>
    <source>
        <strain evidence="3">F 1598</strain>
    </source>
</reference>
<protein>
    <submittedName>
        <fullName evidence="2">Uncharacterized protein</fullName>
    </submittedName>
</protein>
<keyword evidence="3" id="KW-1185">Reference proteome</keyword>
<feature type="region of interest" description="Disordered" evidence="1">
    <location>
        <begin position="139"/>
        <end position="161"/>
    </location>
</feature>
<feature type="region of interest" description="Disordered" evidence="1">
    <location>
        <begin position="241"/>
        <end position="284"/>
    </location>
</feature>
<dbReference type="Proteomes" id="UP000054166">
    <property type="component" value="Unassembled WGS sequence"/>
</dbReference>
<evidence type="ECO:0000313" key="3">
    <source>
        <dbReference type="Proteomes" id="UP000054166"/>
    </source>
</evidence>
<reference evidence="2 3" key="1">
    <citation type="submission" date="2014-04" db="EMBL/GenBank/DDBJ databases">
        <authorList>
            <consortium name="DOE Joint Genome Institute"/>
            <person name="Kuo A."/>
            <person name="Tarkka M."/>
            <person name="Buscot F."/>
            <person name="Kohler A."/>
            <person name="Nagy L.G."/>
            <person name="Floudas D."/>
            <person name="Copeland A."/>
            <person name="Barry K.W."/>
            <person name="Cichocki N."/>
            <person name="Veneault-Fourrey C."/>
            <person name="LaButti K."/>
            <person name="Lindquist E.A."/>
            <person name="Lipzen A."/>
            <person name="Lundell T."/>
            <person name="Morin E."/>
            <person name="Murat C."/>
            <person name="Sun H."/>
            <person name="Tunlid A."/>
            <person name="Henrissat B."/>
            <person name="Grigoriev I.V."/>
            <person name="Hibbett D.S."/>
            <person name="Martin F."/>
            <person name="Nordberg H.P."/>
            <person name="Cantor M.N."/>
            <person name="Hua S.X."/>
        </authorList>
    </citation>
    <scope>NUCLEOTIDE SEQUENCE [LARGE SCALE GENOMIC DNA]</scope>
    <source>
        <strain evidence="2 3">F 1598</strain>
    </source>
</reference>
<dbReference type="InParanoid" id="A0A0C3EZC2"/>
<evidence type="ECO:0000313" key="2">
    <source>
        <dbReference type="EMBL" id="KIM77895.1"/>
    </source>
</evidence>